<keyword evidence="3" id="KW-1003">Cell membrane</keyword>
<dbReference type="AlphaFoldDB" id="A0A9D7E1S6"/>
<dbReference type="GO" id="GO:0022857">
    <property type="term" value="F:transmembrane transporter activity"/>
    <property type="evidence" value="ECO:0007669"/>
    <property type="project" value="UniProtKB-UniRule"/>
</dbReference>
<feature type="transmembrane region" description="Helical" evidence="9">
    <location>
        <begin position="63"/>
        <end position="86"/>
    </location>
</feature>
<evidence type="ECO:0000256" key="3">
    <source>
        <dbReference type="ARBA" id="ARBA00022475"/>
    </source>
</evidence>
<organism evidence="11 12">
    <name type="scientific">Candidatus Methylophosphatis roskildensis</name>
    <dbReference type="NCBI Taxonomy" id="2899263"/>
    <lineage>
        <taxon>Bacteria</taxon>
        <taxon>Pseudomonadati</taxon>
        <taxon>Pseudomonadota</taxon>
        <taxon>Betaproteobacteria</taxon>
        <taxon>Nitrosomonadales</taxon>
        <taxon>Sterolibacteriaceae</taxon>
        <taxon>Candidatus Methylophosphatis</taxon>
    </lineage>
</organism>
<comment type="caution">
    <text evidence="11">The sequence shown here is derived from an EMBL/GenBank/DDBJ whole genome shotgun (WGS) entry which is preliminary data.</text>
</comment>
<feature type="transmembrane region" description="Helical" evidence="9">
    <location>
        <begin position="20"/>
        <end position="42"/>
    </location>
</feature>
<evidence type="ECO:0000256" key="1">
    <source>
        <dbReference type="ARBA" id="ARBA00004429"/>
    </source>
</evidence>
<dbReference type="GO" id="GO:0015740">
    <property type="term" value="P:C4-dicarboxylate transport"/>
    <property type="evidence" value="ECO:0007669"/>
    <property type="project" value="TreeGrafter"/>
</dbReference>
<evidence type="ECO:0000313" key="12">
    <source>
        <dbReference type="Proteomes" id="UP000807785"/>
    </source>
</evidence>
<evidence type="ECO:0000256" key="5">
    <source>
        <dbReference type="ARBA" id="ARBA00022692"/>
    </source>
</evidence>
<dbReference type="InterPro" id="IPR007387">
    <property type="entry name" value="TRAP_DctQ"/>
</dbReference>
<dbReference type="Proteomes" id="UP000807785">
    <property type="component" value="Unassembled WGS sequence"/>
</dbReference>
<name>A0A9D7E1S6_9PROT</name>
<keyword evidence="4 9" id="KW-0997">Cell inner membrane</keyword>
<reference evidence="11" key="1">
    <citation type="submission" date="2020-10" db="EMBL/GenBank/DDBJ databases">
        <title>Connecting structure to function with the recovery of over 1000 high-quality activated sludge metagenome-assembled genomes encoding full-length rRNA genes using long-read sequencing.</title>
        <authorList>
            <person name="Singleton C.M."/>
            <person name="Petriglieri F."/>
            <person name="Kristensen J.M."/>
            <person name="Kirkegaard R.H."/>
            <person name="Michaelsen T.Y."/>
            <person name="Andersen M.H."/>
            <person name="Karst S.M."/>
            <person name="Dueholm M.S."/>
            <person name="Nielsen P.H."/>
            <person name="Albertsen M."/>
        </authorList>
    </citation>
    <scope>NUCLEOTIDE SEQUENCE</scope>
    <source>
        <strain evidence="11">Bjer_18-Q3-R1-45_BAT3C.347</strain>
    </source>
</reference>
<comment type="subcellular location">
    <subcellularLocation>
        <location evidence="1 9">Cell inner membrane</location>
        <topology evidence="1 9">Multi-pass membrane protein</topology>
    </subcellularLocation>
</comment>
<feature type="transmembrane region" description="Helical" evidence="9">
    <location>
        <begin position="106"/>
        <end position="124"/>
    </location>
</feature>
<gene>
    <name evidence="11" type="ORF">IPH26_19455</name>
</gene>
<evidence type="ECO:0000313" key="11">
    <source>
        <dbReference type="EMBL" id="MBK6975013.1"/>
    </source>
</evidence>
<comment type="subunit">
    <text evidence="9">The complex comprises the extracytoplasmic solute receptor protein and the two transmembrane proteins.</text>
</comment>
<keyword evidence="2 9" id="KW-0813">Transport</keyword>
<protein>
    <recommendedName>
        <fullName evidence="9">TRAP transporter small permease protein</fullName>
    </recommendedName>
</protein>
<dbReference type="PANTHER" id="PTHR35011:SF2">
    <property type="entry name" value="2,3-DIKETO-L-GULONATE TRAP TRANSPORTER SMALL PERMEASE PROTEIN YIAM"/>
    <property type="match status" value="1"/>
</dbReference>
<evidence type="ECO:0000256" key="8">
    <source>
        <dbReference type="ARBA" id="ARBA00038436"/>
    </source>
</evidence>
<keyword evidence="6 9" id="KW-1133">Transmembrane helix</keyword>
<sequence length="165" mass="18351">MTVITFSQVVARYVFNYSFVWALELVTYLFAWLIFLGMAYGVRVRSHIGVDALVKTLGERPARIAGGLAAALCMVYAAIVFYGSWIYVGKMHEIGILAQDLPIPQWVPRLVLPIGFGLLFIRFAESLYRIVSGKESRLQLADEAADALKLKQTDNSDQATGSDQK</sequence>
<feature type="domain" description="Tripartite ATP-independent periplasmic transporters DctQ component" evidence="10">
    <location>
        <begin position="1"/>
        <end position="131"/>
    </location>
</feature>
<dbReference type="Pfam" id="PF04290">
    <property type="entry name" value="DctQ"/>
    <property type="match status" value="1"/>
</dbReference>
<comment type="caution">
    <text evidence="9">Lacks conserved residue(s) required for the propagation of feature annotation.</text>
</comment>
<dbReference type="InterPro" id="IPR055348">
    <property type="entry name" value="DctQ"/>
</dbReference>
<accession>A0A9D7E1S6</accession>
<evidence type="ECO:0000259" key="10">
    <source>
        <dbReference type="Pfam" id="PF04290"/>
    </source>
</evidence>
<evidence type="ECO:0000256" key="9">
    <source>
        <dbReference type="RuleBase" id="RU369079"/>
    </source>
</evidence>
<evidence type="ECO:0000256" key="7">
    <source>
        <dbReference type="ARBA" id="ARBA00023136"/>
    </source>
</evidence>
<keyword evidence="7 9" id="KW-0472">Membrane</keyword>
<dbReference type="PANTHER" id="PTHR35011">
    <property type="entry name" value="2,3-DIKETO-L-GULONATE TRAP TRANSPORTER SMALL PERMEASE PROTEIN YIAM"/>
    <property type="match status" value="1"/>
</dbReference>
<dbReference type="GO" id="GO:0005886">
    <property type="term" value="C:plasma membrane"/>
    <property type="evidence" value="ECO:0007669"/>
    <property type="project" value="UniProtKB-SubCell"/>
</dbReference>
<proteinExistence type="inferred from homology"/>
<comment type="similarity">
    <text evidence="8 9">Belongs to the TRAP transporter small permease family.</text>
</comment>
<dbReference type="EMBL" id="JADJEV010000005">
    <property type="protein sequence ID" value="MBK6975013.1"/>
    <property type="molecule type" value="Genomic_DNA"/>
</dbReference>
<evidence type="ECO:0000256" key="2">
    <source>
        <dbReference type="ARBA" id="ARBA00022448"/>
    </source>
</evidence>
<comment type="function">
    <text evidence="9">Part of the tripartite ATP-independent periplasmic (TRAP) transport system.</text>
</comment>
<keyword evidence="5 9" id="KW-0812">Transmembrane</keyword>
<evidence type="ECO:0000256" key="4">
    <source>
        <dbReference type="ARBA" id="ARBA00022519"/>
    </source>
</evidence>
<evidence type="ECO:0000256" key="6">
    <source>
        <dbReference type="ARBA" id="ARBA00022989"/>
    </source>
</evidence>